<protein>
    <submittedName>
        <fullName evidence="4">Helix-turn-helix domain-containing protein</fullName>
    </submittedName>
</protein>
<dbReference type="SMART" id="SM00530">
    <property type="entry name" value="HTH_XRE"/>
    <property type="match status" value="1"/>
</dbReference>
<dbReference type="PROSITE" id="PS50943">
    <property type="entry name" value="HTH_CROC1"/>
    <property type="match status" value="1"/>
</dbReference>
<dbReference type="InterPro" id="IPR010982">
    <property type="entry name" value="Lambda_DNA-bd_dom_sf"/>
</dbReference>
<dbReference type="Gene3D" id="1.10.260.40">
    <property type="entry name" value="lambda repressor-like DNA-binding domains"/>
    <property type="match status" value="1"/>
</dbReference>
<dbReference type="EMBL" id="JAWWZK010000272">
    <property type="protein sequence ID" value="MDX5039036.1"/>
    <property type="molecule type" value="Genomic_DNA"/>
</dbReference>
<proteinExistence type="predicted"/>
<dbReference type="SUPFAM" id="SSF47413">
    <property type="entry name" value="lambda repressor-like DNA-binding domains"/>
    <property type="match status" value="1"/>
</dbReference>
<name>A0AAW9DK08_STRSU</name>
<dbReference type="Pfam" id="PF01381">
    <property type="entry name" value="HTH_3"/>
    <property type="match status" value="1"/>
</dbReference>
<keyword evidence="1" id="KW-0238">DNA-binding</keyword>
<dbReference type="RefSeq" id="WP_319443701.1">
    <property type="nucleotide sequence ID" value="NZ_JAWWZD010000005.1"/>
</dbReference>
<dbReference type="AlphaFoldDB" id="A0AAW9DK08"/>
<accession>A0AAW9DK08</accession>
<keyword evidence="2" id="KW-0175">Coiled coil</keyword>
<organism evidence="4 5">
    <name type="scientific">Streptococcus suis</name>
    <dbReference type="NCBI Taxonomy" id="1307"/>
    <lineage>
        <taxon>Bacteria</taxon>
        <taxon>Bacillati</taxon>
        <taxon>Bacillota</taxon>
        <taxon>Bacilli</taxon>
        <taxon>Lactobacillales</taxon>
        <taxon>Streptococcaceae</taxon>
        <taxon>Streptococcus</taxon>
    </lineage>
</organism>
<evidence type="ECO:0000259" key="3">
    <source>
        <dbReference type="PROSITE" id="PS50943"/>
    </source>
</evidence>
<sequence length="121" mass="14116">MFTERLKQLRKEAGLTQKEIAEQVSMSQPQYNRTENGGRAPSKETLELFAKFFNVSTDYLLGNSDIRNPEEEIDLDDFELLYRNTSKGLSAEEKNQLASDLKNFLLERQRLINERELAKRD</sequence>
<dbReference type="CDD" id="cd00093">
    <property type="entry name" value="HTH_XRE"/>
    <property type="match status" value="1"/>
</dbReference>
<gene>
    <name evidence="4" type="ORF">SHY70_12325</name>
</gene>
<reference evidence="4" key="1">
    <citation type="submission" date="2023-11" db="EMBL/GenBank/DDBJ databases">
        <title>Antimicrobial resistance in invasive Streptococcus suis isolated in Spain and the associated genetic mechanisms.</title>
        <authorList>
            <person name="Uruen C."/>
            <person name="Arenas J.A."/>
        </authorList>
    </citation>
    <scope>NUCLEOTIDE SEQUENCE</scope>
    <source>
        <strain evidence="4">Ss_70</strain>
    </source>
</reference>
<dbReference type="Proteomes" id="UP001270004">
    <property type="component" value="Unassembled WGS sequence"/>
</dbReference>
<dbReference type="GO" id="GO:0003677">
    <property type="term" value="F:DNA binding"/>
    <property type="evidence" value="ECO:0007669"/>
    <property type="project" value="UniProtKB-KW"/>
</dbReference>
<dbReference type="PANTHER" id="PTHR46558">
    <property type="entry name" value="TRACRIPTIONAL REGULATORY PROTEIN-RELATED-RELATED"/>
    <property type="match status" value="1"/>
</dbReference>
<feature type="domain" description="HTH cro/C1-type" evidence="3">
    <location>
        <begin position="6"/>
        <end position="60"/>
    </location>
</feature>
<evidence type="ECO:0000313" key="5">
    <source>
        <dbReference type="Proteomes" id="UP001270004"/>
    </source>
</evidence>
<feature type="coiled-coil region" evidence="2">
    <location>
        <begin position="94"/>
        <end position="121"/>
    </location>
</feature>
<dbReference type="InterPro" id="IPR001387">
    <property type="entry name" value="Cro/C1-type_HTH"/>
</dbReference>
<dbReference type="PANTHER" id="PTHR46558:SF11">
    <property type="entry name" value="HTH-TYPE TRANSCRIPTIONAL REGULATOR XRE"/>
    <property type="match status" value="1"/>
</dbReference>
<evidence type="ECO:0000256" key="1">
    <source>
        <dbReference type="ARBA" id="ARBA00023125"/>
    </source>
</evidence>
<evidence type="ECO:0000256" key="2">
    <source>
        <dbReference type="SAM" id="Coils"/>
    </source>
</evidence>
<evidence type="ECO:0000313" key="4">
    <source>
        <dbReference type="EMBL" id="MDX5039036.1"/>
    </source>
</evidence>
<comment type="caution">
    <text evidence="4">The sequence shown here is derived from an EMBL/GenBank/DDBJ whole genome shotgun (WGS) entry which is preliminary data.</text>
</comment>